<reference evidence="1 2" key="1">
    <citation type="journal article" date="2011" name="Science">
        <title>The ecoresponsive genome of Daphnia pulex.</title>
        <authorList>
            <person name="Colbourne J.K."/>
            <person name="Pfrender M.E."/>
            <person name="Gilbert D."/>
            <person name="Thomas W.K."/>
            <person name="Tucker A."/>
            <person name="Oakley T.H."/>
            <person name="Tokishita S."/>
            <person name="Aerts A."/>
            <person name="Arnold G.J."/>
            <person name="Basu M.K."/>
            <person name="Bauer D.J."/>
            <person name="Caceres C.E."/>
            <person name="Carmel L."/>
            <person name="Casola C."/>
            <person name="Choi J.H."/>
            <person name="Detter J.C."/>
            <person name="Dong Q."/>
            <person name="Dusheyko S."/>
            <person name="Eads B.D."/>
            <person name="Frohlich T."/>
            <person name="Geiler-Samerotte K.A."/>
            <person name="Gerlach D."/>
            <person name="Hatcher P."/>
            <person name="Jogdeo S."/>
            <person name="Krijgsveld J."/>
            <person name="Kriventseva E.V."/>
            <person name="Kultz D."/>
            <person name="Laforsch C."/>
            <person name="Lindquist E."/>
            <person name="Lopez J."/>
            <person name="Manak J.R."/>
            <person name="Muller J."/>
            <person name="Pangilinan J."/>
            <person name="Patwardhan R.P."/>
            <person name="Pitluck S."/>
            <person name="Pritham E.J."/>
            <person name="Rechtsteiner A."/>
            <person name="Rho M."/>
            <person name="Rogozin I.B."/>
            <person name="Sakarya O."/>
            <person name="Salamov A."/>
            <person name="Schaack S."/>
            <person name="Shapiro H."/>
            <person name="Shiga Y."/>
            <person name="Skalitzky C."/>
            <person name="Smith Z."/>
            <person name="Souvorov A."/>
            <person name="Sung W."/>
            <person name="Tang Z."/>
            <person name="Tsuchiya D."/>
            <person name="Tu H."/>
            <person name="Vos H."/>
            <person name="Wang M."/>
            <person name="Wolf Y.I."/>
            <person name="Yamagata H."/>
            <person name="Yamada T."/>
            <person name="Ye Y."/>
            <person name="Shaw J.R."/>
            <person name="Andrews J."/>
            <person name="Crease T.J."/>
            <person name="Tang H."/>
            <person name="Lucas S.M."/>
            <person name="Robertson H.M."/>
            <person name="Bork P."/>
            <person name="Koonin E.V."/>
            <person name="Zdobnov E.M."/>
            <person name="Grigoriev I.V."/>
            <person name="Lynch M."/>
            <person name="Boore J.L."/>
        </authorList>
    </citation>
    <scope>NUCLEOTIDE SEQUENCE [LARGE SCALE GENOMIC DNA]</scope>
</reference>
<keyword evidence="2" id="KW-1185">Reference proteome</keyword>
<dbReference type="HOGENOM" id="CLU_1645438_0_0_1"/>
<dbReference type="InParanoid" id="E9HTP4"/>
<dbReference type="EMBL" id="GL732781">
    <property type="protein sequence ID" value="EFX64890.1"/>
    <property type="molecule type" value="Genomic_DNA"/>
</dbReference>
<organism evidence="1 2">
    <name type="scientific">Daphnia pulex</name>
    <name type="common">Water flea</name>
    <dbReference type="NCBI Taxonomy" id="6669"/>
    <lineage>
        <taxon>Eukaryota</taxon>
        <taxon>Metazoa</taxon>
        <taxon>Ecdysozoa</taxon>
        <taxon>Arthropoda</taxon>
        <taxon>Crustacea</taxon>
        <taxon>Branchiopoda</taxon>
        <taxon>Diplostraca</taxon>
        <taxon>Cladocera</taxon>
        <taxon>Anomopoda</taxon>
        <taxon>Daphniidae</taxon>
        <taxon>Daphnia</taxon>
    </lineage>
</organism>
<evidence type="ECO:0000313" key="2">
    <source>
        <dbReference type="Proteomes" id="UP000000305"/>
    </source>
</evidence>
<evidence type="ECO:0000313" key="1">
    <source>
        <dbReference type="EMBL" id="EFX64890.1"/>
    </source>
</evidence>
<protein>
    <submittedName>
        <fullName evidence="1">Uncharacterized protein</fullName>
    </submittedName>
</protein>
<accession>E9HTP4</accession>
<sequence length="161" mass="17421">MDSLFYSSLPYVSQTISKGVGKTALFSKKITLTYSGNSLNVGGRCSTAAESISVDNNNKKQTRGTEAHRITITTRSLLYYPVHTIELLIRWEEEILCFFLGIGDVMRVDERTIQNATDSDGGASATELLTLVAPGSKGGFLNNNLRGIAQLAYTAVCSSSK</sequence>
<dbReference type="Proteomes" id="UP000000305">
    <property type="component" value="Unassembled WGS sequence"/>
</dbReference>
<dbReference type="KEGG" id="dpx:DAPPUDRAFT_117752"/>
<name>E9HTP4_DAPPU</name>
<gene>
    <name evidence="1" type="ORF">DAPPUDRAFT_117752</name>
</gene>
<dbReference type="AlphaFoldDB" id="E9HTP4"/>
<proteinExistence type="predicted"/>